<dbReference type="FunFam" id="3.40.50.1580:FF:000013">
    <property type="entry name" value="Purine nucleoside phosphorylase"/>
    <property type="match status" value="1"/>
</dbReference>
<feature type="binding site" evidence="4">
    <location>
        <begin position="60"/>
        <end position="61"/>
    </location>
    <ligand>
        <name>phosphate</name>
        <dbReference type="ChEBI" id="CHEBI:43474"/>
    </ligand>
</feature>
<dbReference type="GO" id="GO:0005829">
    <property type="term" value="C:cytosol"/>
    <property type="evidence" value="ECO:0007669"/>
    <property type="project" value="TreeGrafter"/>
</dbReference>
<comment type="subunit">
    <text evidence="4">Homohexamer. Dimer of a homotrimer.</text>
</comment>
<dbReference type="GO" id="GO:0006166">
    <property type="term" value="P:purine ribonucleoside salvage"/>
    <property type="evidence" value="ECO:0007669"/>
    <property type="project" value="UniProtKB-UniRule"/>
</dbReference>
<dbReference type="NCBIfam" id="NF005876">
    <property type="entry name" value="PRK07823.1"/>
    <property type="match status" value="1"/>
</dbReference>
<dbReference type="HAMAP" id="MF_01963">
    <property type="entry name" value="MTAP"/>
    <property type="match status" value="1"/>
</dbReference>
<dbReference type="NCBIfam" id="TIGR01694">
    <property type="entry name" value="MTAP"/>
    <property type="match status" value="1"/>
</dbReference>
<sequence>MPEVLPTPAVRAELGVIGGSGLYALLDDVTEVVVDTPYGRPSDSLFLGEVGGRRVAFLPRHGRRHRLPPHRINYRANLWALHSLGVRQVLAPCAVGGLRAEYGPGTLVVPDQFVDRTSGRAQTFYDGLPLPDGTVPEVVHVALADPYCATGRNALLEAARGCAWEPVDGGTLVVVEGPRFSTRAESRWFGANGWSVVGMTGHPEAVLARELALCYSSVALVTDLDAGVEAGEGVTHAEVLEFFGRNVERLRSVLFGALEELPAVRECACTQALDGLRTGLRGVPAP</sequence>
<dbReference type="Pfam" id="PF01048">
    <property type="entry name" value="PNP_UDP_1"/>
    <property type="match status" value="1"/>
</dbReference>
<dbReference type="PANTHER" id="PTHR42679">
    <property type="entry name" value="S-METHYL-5'-THIOADENOSINE PHOSPHORYLASE"/>
    <property type="match status" value="1"/>
</dbReference>
<dbReference type="GO" id="GO:0017061">
    <property type="term" value="F:S-methyl-5-thioadenosine phosphorylase activity"/>
    <property type="evidence" value="ECO:0007669"/>
    <property type="project" value="InterPro"/>
</dbReference>
<dbReference type="InterPro" id="IPR035994">
    <property type="entry name" value="Nucleoside_phosphorylase_sf"/>
</dbReference>
<reference evidence="6" key="1">
    <citation type="submission" date="2024-07" db="EMBL/GenBank/DDBJ databases">
        <title>Complete genome sequences of cellulolytic bacteria, Kitasatospora sp. CMC57 and Streptomyces sp. CMC78, isolated from Japanese agricultural soil.</title>
        <authorList>
            <person name="Hashimoto T."/>
            <person name="Ito M."/>
            <person name="Iwamoto M."/>
            <person name="Fukahori D."/>
            <person name="Shoda T."/>
            <person name="Sakoda M."/>
            <person name="Morohoshi T."/>
            <person name="Mitsuboshi M."/>
            <person name="Nishizawa T."/>
        </authorList>
    </citation>
    <scope>NUCLEOTIDE SEQUENCE</scope>
    <source>
        <strain evidence="6">CMC57</strain>
    </source>
</reference>
<feature type="binding site" evidence="4">
    <location>
        <begin position="223"/>
        <end position="225"/>
    </location>
    <ligand>
        <name>substrate</name>
    </ligand>
</feature>
<name>A0AB33K1Y7_9ACTN</name>
<dbReference type="EMBL" id="AP035881">
    <property type="protein sequence ID" value="BFP48841.1"/>
    <property type="molecule type" value="Genomic_DNA"/>
</dbReference>
<proteinExistence type="inferred from homology"/>
<organism evidence="6">
    <name type="scientific">Kitasatospora sp. CMC57</name>
    <dbReference type="NCBI Taxonomy" id="3231513"/>
    <lineage>
        <taxon>Bacteria</taxon>
        <taxon>Bacillati</taxon>
        <taxon>Actinomycetota</taxon>
        <taxon>Actinomycetes</taxon>
        <taxon>Kitasatosporales</taxon>
        <taxon>Streptomycetaceae</taxon>
        <taxon>Kitasatospora</taxon>
    </lineage>
</organism>
<feature type="site" description="Important for substrate specificity" evidence="4">
    <location>
        <position position="181"/>
    </location>
</feature>
<feature type="binding site" evidence="4">
    <location>
        <position position="20"/>
    </location>
    <ligand>
        <name>phosphate</name>
        <dbReference type="ChEBI" id="CHEBI:43474"/>
    </ligand>
</feature>
<comment type="pathway">
    <text evidence="4">Purine metabolism; purine nucleoside salvage.</text>
</comment>
<comment type="catalytic activity">
    <reaction evidence="4">
        <text>a purine D-ribonucleoside + phosphate = a purine nucleobase + alpha-D-ribose 1-phosphate</text>
        <dbReference type="Rhea" id="RHEA:19805"/>
        <dbReference type="ChEBI" id="CHEBI:26386"/>
        <dbReference type="ChEBI" id="CHEBI:43474"/>
        <dbReference type="ChEBI" id="CHEBI:57720"/>
        <dbReference type="ChEBI" id="CHEBI:142355"/>
        <dbReference type="EC" id="2.4.2.1"/>
    </reaction>
</comment>
<keyword evidence="2 4" id="KW-0808">Transferase</keyword>
<dbReference type="CDD" id="cd09010">
    <property type="entry name" value="MTAP_SsMTAPII_like_MTIP"/>
    <property type="match status" value="1"/>
</dbReference>
<evidence type="ECO:0000256" key="1">
    <source>
        <dbReference type="ARBA" id="ARBA00022676"/>
    </source>
</evidence>
<dbReference type="GO" id="GO:0019509">
    <property type="term" value="P:L-methionine salvage from methylthioadenosine"/>
    <property type="evidence" value="ECO:0007669"/>
    <property type="project" value="TreeGrafter"/>
</dbReference>
<accession>A0AB33K1Y7</accession>
<feature type="domain" description="Nucleoside phosphorylase" evidence="5">
    <location>
        <begin position="14"/>
        <end position="257"/>
    </location>
</feature>
<feature type="binding site" evidence="4">
    <location>
        <position position="199"/>
    </location>
    <ligand>
        <name>substrate</name>
    </ligand>
</feature>
<keyword evidence="3 4" id="KW-0660">Purine salvage</keyword>
<evidence type="ECO:0000259" key="5">
    <source>
        <dbReference type="Pfam" id="PF01048"/>
    </source>
</evidence>
<protein>
    <recommendedName>
        <fullName evidence="4">Purine nucleoside phosphorylase</fullName>
        <shortName evidence="4">PNP</shortName>
        <ecNumber evidence="4">2.4.2.1</ecNumber>
    </recommendedName>
</protein>
<dbReference type="SUPFAM" id="SSF53167">
    <property type="entry name" value="Purine and uridine phosphorylases"/>
    <property type="match status" value="1"/>
</dbReference>
<dbReference type="NCBIfam" id="NF006599">
    <property type="entry name" value="PRK09136.1"/>
    <property type="match status" value="1"/>
</dbReference>
<feature type="site" description="Important for substrate specificity" evidence="4">
    <location>
        <position position="236"/>
    </location>
</feature>
<keyword evidence="1 4" id="KW-0328">Glycosyltransferase</keyword>
<dbReference type="InterPro" id="IPR010044">
    <property type="entry name" value="MTAP"/>
</dbReference>
<comment type="similarity">
    <text evidence="4">Belongs to the PNP/MTAP phosphorylase family. MTAP subfamily.</text>
</comment>
<dbReference type="InterPro" id="IPR000845">
    <property type="entry name" value="Nucleoside_phosphorylase_d"/>
</dbReference>
<dbReference type="AlphaFoldDB" id="A0AB33K1Y7"/>
<dbReference type="EC" id="2.4.2.1" evidence="4"/>
<dbReference type="PANTHER" id="PTHR42679:SF2">
    <property type="entry name" value="S-METHYL-5'-THIOADENOSINE PHOSPHORYLASE"/>
    <property type="match status" value="1"/>
</dbReference>
<evidence type="ECO:0000256" key="2">
    <source>
        <dbReference type="ARBA" id="ARBA00022679"/>
    </source>
</evidence>
<dbReference type="Gene3D" id="3.40.50.1580">
    <property type="entry name" value="Nucleoside phosphorylase domain"/>
    <property type="match status" value="1"/>
</dbReference>
<gene>
    <name evidence="6" type="ORF">KCMC57_52090</name>
</gene>
<evidence type="ECO:0000256" key="4">
    <source>
        <dbReference type="HAMAP-Rule" id="MF_01963"/>
    </source>
</evidence>
<dbReference type="RefSeq" id="WP_407991017.1">
    <property type="nucleotide sequence ID" value="NZ_AP035881.2"/>
</dbReference>
<feature type="binding site" evidence="4">
    <location>
        <position position="200"/>
    </location>
    <ligand>
        <name>phosphate</name>
        <dbReference type="ChEBI" id="CHEBI:43474"/>
    </ligand>
</feature>
<comment type="miscellaneous">
    <text evidence="4">Although this enzyme belongs to the family of MTA phosphorylases based on sequence homology, it lacks several conserved amino acids in the substrate binding pocket that confer specificity towards MTA.</text>
</comment>
<comment type="function">
    <text evidence="4">Purine nucleoside phosphorylase involved in purine salvage.</text>
</comment>
<evidence type="ECO:0000313" key="6">
    <source>
        <dbReference type="EMBL" id="BFP48841.1"/>
    </source>
</evidence>
<comment type="caution">
    <text evidence="4">Lacks conserved residue(s) required for the propagation of feature annotation.</text>
</comment>
<evidence type="ECO:0000256" key="3">
    <source>
        <dbReference type="ARBA" id="ARBA00022726"/>
    </source>
</evidence>